<reference evidence="1 3" key="1">
    <citation type="submission" date="2015-07" db="EMBL/GenBank/DDBJ databases">
        <title>Fjat-14205 dsm 2895.</title>
        <authorList>
            <person name="Liu B."/>
            <person name="Wang J."/>
            <person name="Zhu Y."/>
            <person name="Liu G."/>
            <person name="Chen Q."/>
            <person name="Chen Z."/>
            <person name="Lan J."/>
            <person name="Che J."/>
            <person name="Ge C."/>
            <person name="Shi H."/>
            <person name="Pan Z."/>
            <person name="Liu X."/>
        </authorList>
    </citation>
    <scope>NUCLEOTIDE SEQUENCE [LARGE SCALE GENOMIC DNA]</scope>
    <source>
        <strain evidence="1 3">DSM 2895</strain>
    </source>
</reference>
<evidence type="ECO:0000313" key="2">
    <source>
        <dbReference type="EMBL" id="SDK26423.1"/>
    </source>
</evidence>
<dbReference type="STRING" id="47500.AF333_10580"/>
<dbReference type="PATRIC" id="fig|47500.8.peg.5324"/>
<dbReference type="Proteomes" id="UP000037269">
    <property type="component" value="Unassembled WGS sequence"/>
</dbReference>
<proteinExistence type="predicted"/>
<keyword evidence="3" id="KW-1185">Reference proteome</keyword>
<gene>
    <name evidence="1" type="ORF">AF333_10580</name>
    <name evidence="2" type="ORF">SAMN04487909_14622</name>
</gene>
<sequence length="132" mass="13919">MTHTLHDYPFGPPSTKPENKRYISAGVNEGQVVYLDRRNTVAAANALNETHAGRVVGIALETRSGGKSIEVAISGSVTHAKWKLTPGAKCFVSSGGMISHDPPSVGFVQRIGVAENEQTILLQIGEPVVLGG</sequence>
<dbReference type="AlphaFoldDB" id="A0A0D1VE23"/>
<accession>A0A0D1VE23</accession>
<evidence type="ECO:0000313" key="4">
    <source>
        <dbReference type="Proteomes" id="UP000182836"/>
    </source>
</evidence>
<evidence type="ECO:0000313" key="3">
    <source>
        <dbReference type="Proteomes" id="UP000037269"/>
    </source>
</evidence>
<protein>
    <submittedName>
        <fullName evidence="1">Uncharacterized protein</fullName>
    </submittedName>
</protein>
<dbReference type="EMBL" id="FNED01000046">
    <property type="protein sequence ID" value="SDK26423.1"/>
    <property type="molecule type" value="Genomic_DNA"/>
</dbReference>
<dbReference type="GeneID" id="42305642"/>
<dbReference type="EMBL" id="LGUG01000004">
    <property type="protein sequence ID" value="KON95864.1"/>
    <property type="molecule type" value="Genomic_DNA"/>
</dbReference>
<organism evidence="1 3">
    <name type="scientific">Aneurinibacillus migulanus</name>
    <name type="common">Bacillus migulanus</name>
    <dbReference type="NCBI Taxonomy" id="47500"/>
    <lineage>
        <taxon>Bacteria</taxon>
        <taxon>Bacillati</taxon>
        <taxon>Bacillota</taxon>
        <taxon>Bacilli</taxon>
        <taxon>Bacillales</taxon>
        <taxon>Paenibacillaceae</taxon>
        <taxon>Aneurinibacillus group</taxon>
        <taxon>Aneurinibacillus</taxon>
    </lineage>
</organism>
<name>A0A0D1VE23_ANEMI</name>
<dbReference type="Proteomes" id="UP000182836">
    <property type="component" value="Unassembled WGS sequence"/>
</dbReference>
<dbReference type="RefSeq" id="WP_043064938.1">
    <property type="nucleotide sequence ID" value="NZ_BJOA01000186.1"/>
</dbReference>
<reference evidence="2 4" key="2">
    <citation type="submission" date="2016-10" db="EMBL/GenBank/DDBJ databases">
        <authorList>
            <person name="de Groot N.N."/>
        </authorList>
    </citation>
    <scope>NUCLEOTIDE SEQUENCE [LARGE SCALE GENOMIC DNA]</scope>
    <source>
        <strain evidence="2 4">DSM 2895</strain>
    </source>
</reference>
<evidence type="ECO:0000313" key="1">
    <source>
        <dbReference type="EMBL" id="KON95864.1"/>
    </source>
</evidence>